<name>A0ABW2B9S9_9RHOB</name>
<dbReference type="SUPFAM" id="SSF55347">
    <property type="entry name" value="Glyceraldehyde-3-phosphate dehydrogenase-like, C-terminal domain"/>
    <property type="match status" value="1"/>
</dbReference>
<feature type="domain" description="Gfo/Idh/MocA-like oxidoreductase C-terminal" evidence="1">
    <location>
        <begin position="51"/>
        <end position="261"/>
    </location>
</feature>
<protein>
    <submittedName>
        <fullName evidence="2">Gfo/Idh/MocA family protein</fullName>
    </submittedName>
</protein>
<keyword evidence="3" id="KW-1185">Reference proteome</keyword>
<evidence type="ECO:0000313" key="3">
    <source>
        <dbReference type="Proteomes" id="UP001596353"/>
    </source>
</evidence>
<dbReference type="InterPro" id="IPR051450">
    <property type="entry name" value="Gfo/Idh/MocA_Oxidoreductases"/>
</dbReference>
<comment type="caution">
    <text evidence="2">The sequence shown here is derived from an EMBL/GenBank/DDBJ whole genome shotgun (WGS) entry which is preliminary data.</text>
</comment>
<accession>A0ABW2B9S9</accession>
<dbReference type="EMBL" id="JBHSWG010000004">
    <property type="protein sequence ID" value="MFC6762273.1"/>
    <property type="molecule type" value="Genomic_DNA"/>
</dbReference>
<evidence type="ECO:0000259" key="1">
    <source>
        <dbReference type="Pfam" id="PF02894"/>
    </source>
</evidence>
<evidence type="ECO:0000313" key="2">
    <source>
        <dbReference type="EMBL" id="MFC6762273.1"/>
    </source>
</evidence>
<gene>
    <name evidence="2" type="ORF">ACFQFQ_26560</name>
</gene>
<organism evidence="2 3">
    <name type="scientific">Sulfitobacter porphyrae</name>
    <dbReference type="NCBI Taxonomy" id="1246864"/>
    <lineage>
        <taxon>Bacteria</taxon>
        <taxon>Pseudomonadati</taxon>
        <taxon>Pseudomonadota</taxon>
        <taxon>Alphaproteobacteria</taxon>
        <taxon>Rhodobacterales</taxon>
        <taxon>Roseobacteraceae</taxon>
        <taxon>Sulfitobacter</taxon>
    </lineage>
</organism>
<sequence length="265" mass="29020">MYPGGAACAGRKTDRHRFTRRGAITKASEATGIPVAVGHHRRHNPLIIQAKSLIDKGELGEIASVQVSTWFKKPDDYFKVEWRRQKGAGPVYLNLIHDIDLLLHLVGPVHSVQAMESNAIRRNEVEDTAVVLLRFTSGALGTVNICDSIVAPWSWELTARENPTYPATPEDCYRIGGTRASLSLPNLAVWKNGSQPSWSEPISKTQFPFDLTDPLVLQIRQFASVVRREELPLVSASDGLAALAVIEAIKKAAETGIPVAVEELA</sequence>
<dbReference type="Gene3D" id="3.30.360.10">
    <property type="entry name" value="Dihydrodipicolinate Reductase, domain 2"/>
    <property type="match status" value="1"/>
</dbReference>
<dbReference type="PANTHER" id="PTHR43377:SF8">
    <property type="entry name" value="BLR3664 PROTEIN"/>
    <property type="match status" value="1"/>
</dbReference>
<reference evidence="3" key="1">
    <citation type="journal article" date="2019" name="Int. J. Syst. Evol. Microbiol.">
        <title>The Global Catalogue of Microorganisms (GCM) 10K type strain sequencing project: providing services to taxonomists for standard genome sequencing and annotation.</title>
        <authorList>
            <consortium name="The Broad Institute Genomics Platform"/>
            <consortium name="The Broad Institute Genome Sequencing Center for Infectious Disease"/>
            <person name="Wu L."/>
            <person name="Ma J."/>
        </authorList>
    </citation>
    <scope>NUCLEOTIDE SEQUENCE [LARGE SCALE GENOMIC DNA]</scope>
    <source>
        <strain evidence="3">CCUG 66188</strain>
    </source>
</reference>
<dbReference type="InterPro" id="IPR004104">
    <property type="entry name" value="Gfo/Idh/MocA-like_OxRdtase_C"/>
</dbReference>
<proteinExistence type="predicted"/>
<dbReference type="PANTHER" id="PTHR43377">
    <property type="entry name" value="BILIVERDIN REDUCTASE A"/>
    <property type="match status" value="1"/>
</dbReference>
<dbReference type="Pfam" id="PF02894">
    <property type="entry name" value="GFO_IDH_MocA_C"/>
    <property type="match status" value="1"/>
</dbReference>
<dbReference type="Proteomes" id="UP001596353">
    <property type="component" value="Unassembled WGS sequence"/>
</dbReference>